<evidence type="ECO:0000313" key="3">
    <source>
        <dbReference type="EMBL" id="ACR80412.1"/>
    </source>
</evidence>
<feature type="domain" description="BPL/LPL catalytic" evidence="2">
    <location>
        <begin position="1"/>
        <end position="176"/>
    </location>
</feature>
<evidence type="ECO:0000313" key="4">
    <source>
        <dbReference type="Proteomes" id="UP000002382"/>
    </source>
</evidence>
<dbReference type="PROSITE" id="PS51733">
    <property type="entry name" value="BPL_LPL_CATALYTIC"/>
    <property type="match status" value="1"/>
</dbReference>
<reference evidence="3 4" key="2">
    <citation type="journal article" date="2011" name="J. Bacteriol.">
        <title>Genome Sequence of Kosmotoga olearia Strain TBF 19.5.1, a Thermophilic Bacterium with a Wide Growth Temperature Range, Isolated from the Troll B Oil Platform in the North Sea.</title>
        <authorList>
            <person name="Swithers K.S."/>
            <person name="Dipippo J.L."/>
            <person name="Bruce D.C."/>
            <person name="Detter C."/>
            <person name="Tapia R."/>
            <person name="Han S."/>
            <person name="Goodwin L.A."/>
            <person name="Han J."/>
            <person name="Woyke T."/>
            <person name="Pitluck S."/>
            <person name="Pennacchio L."/>
            <person name="Nolan M."/>
            <person name="Mikhailova N."/>
            <person name="Land M.L."/>
            <person name="Nesbo C.L."/>
            <person name="Gogarten J.P."/>
            <person name="Noll K.M."/>
        </authorList>
    </citation>
    <scope>NUCLEOTIDE SEQUENCE [LARGE SCALE GENOMIC DNA]</scope>
    <source>
        <strain evidence="4">ATCC BAA-1733 / DSM 21960 / TBF 19.5.1</strain>
    </source>
</reference>
<dbReference type="Pfam" id="PF03099">
    <property type="entry name" value="BPL_LplA_LipB"/>
    <property type="match status" value="1"/>
</dbReference>
<dbReference type="InterPro" id="IPR004143">
    <property type="entry name" value="BPL_LPL_catalytic"/>
</dbReference>
<organism evidence="3 4">
    <name type="scientific">Kosmotoga olearia (strain ATCC BAA-1733 / DSM 21960 / TBF 19.5.1)</name>
    <dbReference type="NCBI Taxonomy" id="521045"/>
    <lineage>
        <taxon>Bacteria</taxon>
        <taxon>Thermotogati</taxon>
        <taxon>Thermotogota</taxon>
        <taxon>Thermotogae</taxon>
        <taxon>Kosmotogales</taxon>
        <taxon>Kosmotogaceae</taxon>
        <taxon>Kosmotoga</taxon>
    </lineage>
</organism>
<dbReference type="GO" id="GO:0004077">
    <property type="term" value="F:biotin--[biotin carboxyl-carrier protein] ligase activity"/>
    <property type="evidence" value="ECO:0007669"/>
    <property type="project" value="InterPro"/>
</dbReference>
<dbReference type="AlphaFoldDB" id="C5CFR4"/>
<dbReference type="SUPFAM" id="SSF55681">
    <property type="entry name" value="Class II aaRS and biotin synthetases"/>
    <property type="match status" value="1"/>
</dbReference>
<name>C5CFR4_KOSOT</name>
<keyword evidence="4" id="KW-1185">Reference proteome</keyword>
<dbReference type="RefSeq" id="WP_015869056.1">
    <property type="nucleotide sequence ID" value="NC_012785.1"/>
</dbReference>
<protein>
    <submittedName>
        <fullName evidence="3">Biotin/acetyl-CoA-carboxylase ligase</fullName>
    </submittedName>
</protein>
<dbReference type="STRING" id="521045.Kole_1726"/>
<dbReference type="CDD" id="cd16442">
    <property type="entry name" value="BPL"/>
    <property type="match status" value="1"/>
</dbReference>
<proteinExistence type="predicted"/>
<gene>
    <name evidence="3" type="ordered locus">Kole_1726</name>
</gene>
<dbReference type="GO" id="GO:0005737">
    <property type="term" value="C:cytoplasm"/>
    <property type="evidence" value="ECO:0007669"/>
    <property type="project" value="TreeGrafter"/>
</dbReference>
<dbReference type="PANTHER" id="PTHR12835">
    <property type="entry name" value="BIOTIN PROTEIN LIGASE"/>
    <property type="match status" value="1"/>
</dbReference>
<dbReference type="EMBL" id="CP001634">
    <property type="protein sequence ID" value="ACR80412.1"/>
    <property type="molecule type" value="Genomic_DNA"/>
</dbReference>
<dbReference type="Proteomes" id="UP000002382">
    <property type="component" value="Chromosome"/>
</dbReference>
<evidence type="ECO:0000259" key="2">
    <source>
        <dbReference type="PROSITE" id="PS51733"/>
    </source>
</evidence>
<keyword evidence="1 3" id="KW-0436">Ligase</keyword>
<dbReference type="PANTHER" id="PTHR12835:SF5">
    <property type="entry name" value="BIOTIN--PROTEIN LIGASE"/>
    <property type="match status" value="1"/>
</dbReference>
<dbReference type="InterPro" id="IPR004408">
    <property type="entry name" value="Biotin_CoA_COase_ligase"/>
</dbReference>
<dbReference type="HOGENOM" id="CLU_051096_3_0_0"/>
<dbReference type="KEGG" id="kol:Kole_1726"/>
<dbReference type="InterPro" id="IPR045864">
    <property type="entry name" value="aa-tRNA-synth_II/BPL/LPL"/>
</dbReference>
<evidence type="ECO:0000256" key="1">
    <source>
        <dbReference type="ARBA" id="ARBA00022598"/>
    </source>
</evidence>
<reference evidence="3 4" key="1">
    <citation type="submission" date="2009-06" db="EMBL/GenBank/DDBJ databases">
        <title>Complete sequence of Thermotogales bacterium TBF 19.5.1.</title>
        <authorList>
            <consortium name="US DOE Joint Genome Institute"/>
            <person name="Lucas S."/>
            <person name="Copeland A."/>
            <person name="Lapidus A."/>
            <person name="Glavina del Rio T."/>
            <person name="Tice H."/>
            <person name="Bruce D."/>
            <person name="Goodwin L."/>
            <person name="Pitluck S."/>
            <person name="Chertkov O."/>
            <person name="Brettin T."/>
            <person name="Detter J.C."/>
            <person name="Han C."/>
            <person name="Schmutz J."/>
            <person name="Larimer F."/>
            <person name="Land M."/>
            <person name="Hauser L."/>
            <person name="Kyrpides N."/>
            <person name="Ovchinnikova G."/>
            <person name="Noll K."/>
        </authorList>
    </citation>
    <scope>NUCLEOTIDE SEQUENCE [LARGE SCALE GENOMIC DNA]</scope>
    <source>
        <strain evidence="4">ATCC BAA-1733 / DSM 21960 / TBF 19.5.1</strain>
    </source>
</reference>
<dbReference type="eggNOG" id="COG0340">
    <property type="taxonomic scope" value="Bacteria"/>
</dbReference>
<sequence>MKVGEKLISFSVLESTNKYAISNIDKLPSGSVVWALEQTGGYGRFKRRWISPKGGLWFSVVFKPRLLRDPNLYTKVISVAVVETLQRIGCPAKIKWPNDIVVSDRKLAGSLTEVIFKGTRIAGIVAGIGLNVNNDLPEELKETGISLKDVIGKEMDVSLLLAILLKKIDALRSRYVMKKKSGYLTRRWKKYLAYREGDVVAVSLNSGMKIKGTILKIASDYMTIMDERGDVHKIRSGEFIS</sequence>
<dbReference type="Gene3D" id="3.30.930.10">
    <property type="entry name" value="Bira Bifunctional Protein, Domain 2"/>
    <property type="match status" value="1"/>
</dbReference>
<accession>C5CFR4</accession>
<dbReference type="NCBIfam" id="TIGR00121">
    <property type="entry name" value="birA_ligase"/>
    <property type="match status" value="1"/>
</dbReference>
<dbReference type="OrthoDB" id="9807064at2"/>